<dbReference type="EMBL" id="VCLB01000010">
    <property type="protein sequence ID" value="TNB46332.1"/>
    <property type="molecule type" value="Genomic_DNA"/>
</dbReference>
<reference evidence="5 6" key="2">
    <citation type="submission" date="2019-06" db="EMBL/GenBank/DDBJ databases">
        <title>Martelella lutilitoris sp. nov., isolated from a tidal mudflat.</title>
        <authorList>
            <person name="Kim Y.-J."/>
        </authorList>
    </citation>
    <scope>NUCLEOTIDE SEQUENCE [LARGE SCALE GENOMIC DNA]</scope>
    <source>
        <strain evidence="5 6">GH2-6</strain>
    </source>
</reference>
<dbReference type="AlphaFoldDB" id="A0A5C4JMC2"/>
<name>A0A5C4JMC2_9HYPH</name>
<dbReference type="Proteomes" id="UP000307874">
    <property type="component" value="Unassembled WGS sequence"/>
</dbReference>
<feature type="signal peptide" evidence="4">
    <location>
        <begin position="1"/>
        <end position="26"/>
    </location>
</feature>
<gene>
    <name evidence="5" type="ORF">FF124_17505</name>
</gene>
<accession>A0A5C4JMC2</accession>
<evidence type="ECO:0000313" key="6">
    <source>
        <dbReference type="Proteomes" id="UP000307874"/>
    </source>
</evidence>
<comment type="similarity">
    <text evidence="2">Belongs to the bacterial solute-binding protein 1 family.</text>
</comment>
<organism evidence="5 6">
    <name type="scientific">Martelella lutilitoris</name>
    <dbReference type="NCBI Taxonomy" id="2583532"/>
    <lineage>
        <taxon>Bacteria</taxon>
        <taxon>Pseudomonadati</taxon>
        <taxon>Pseudomonadota</taxon>
        <taxon>Alphaproteobacteria</taxon>
        <taxon>Hyphomicrobiales</taxon>
        <taxon>Aurantimonadaceae</taxon>
        <taxon>Martelella</taxon>
    </lineage>
</organism>
<dbReference type="PANTHER" id="PTHR43649:SF12">
    <property type="entry name" value="DIACETYLCHITOBIOSE BINDING PROTEIN DASA"/>
    <property type="match status" value="1"/>
</dbReference>
<dbReference type="GO" id="GO:0042597">
    <property type="term" value="C:periplasmic space"/>
    <property type="evidence" value="ECO:0007669"/>
    <property type="project" value="UniProtKB-SubCell"/>
</dbReference>
<dbReference type="OrthoDB" id="6416561at2"/>
<keyword evidence="3" id="KW-0574">Periplasm</keyword>
<evidence type="ECO:0000256" key="2">
    <source>
        <dbReference type="ARBA" id="ARBA00008520"/>
    </source>
</evidence>
<evidence type="ECO:0000313" key="5">
    <source>
        <dbReference type="EMBL" id="TNB46332.1"/>
    </source>
</evidence>
<sequence length="420" mass="45701">MNCLTRRFAALTLTAAAISLTGGAQAQEITVQALDQYLQPVIDAFEAENPGTKVNLEVVSYQSIAESLPVQLASGGGPDISVVTDLGGLSKYYLDLTPYVDQAYFEEQFGMVLDWMRGKGADPNGIYGLPDSITVTGGFVNKTLFEQAGIDLPADDATWTEWGAAAHAVAEATNTDFPFEMDRSGHRFAAMAISYGAELVDDEGMPVIDEGLRNAIEQFVEWHRDGTMPLDLWGAVGGATMRDNFTDFVNATTVLYYGGSWQLRRLDEEVGDFFDWKVIDSPCGVAACSAMPGGGALAGFKHTDEPELVGKFLNFAARDENLRTMISSAVNIPTAQSMIESGIEYRGVSDKVQSALDTFINQIPKMAPAAYRFQGWPFQRAMMNSLTTRISQVINNEMDIDTALERVDQDVRLAISAAQN</sequence>
<comment type="subcellular location">
    <subcellularLocation>
        <location evidence="1">Periplasm</location>
    </subcellularLocation>
</comment>
<dbReference type="Gene3D" id="3.40.190.10">
    <property type="entry name" value="Periplasmic binding protein-like II"/>
    <property type="match status" value="1"/>
</dbReference>
<reference evidence="5 6" key="1">
    <citation type="submission" date="2019-05" db="EMBL/GenBank/DDBJ databases">
        <authorList>
            <person name="Lee S.D."/>
        </authorList>
    </citation>
    <scope>NUCLEOTIDE SEQUENCE [LARGE SCALE GENOMIC DNA]</scope>
    <source>
        <strain evidence="5 6">GH2-6</strain>
    </source>
</reference>
<keyword evidence="4" id="KW-0732">Signal</keyword>
<evidence type="ECO:0000256" key="4">
    <source>
        <dbReference type="SAM" id="SignalP"/>
    </source>
</evidence>
<evidence type="ECO:0000256" key="1">
    <source>
        <dbReference type="ARBA" id="ARBA00004418"/>
    </source>
</evidence>
<feature type="chain" id="PRO_5022947473" evidence="4">
    <location>
        <begin position="27"/>
        <end position="420"/>
    </location>
</feature>
<dbReference type="InterPro" id="IPR050490">
    <property type="entry name" value="Bact_solute-bd_prot1"/>
</dbReference>
<dbReference type="SUPFAM" id="SSF53850">
    <property type="entry name" value="Periplasmic binding protein-like II"/>
    <property type="match status" value="1"/>
</dbReference>
<protein>
    <submittedName>
        <fullName evidence="5">Carbohydrate ABC transporter substrate-binding protein</fullName>
    </submittedName>
</protein>
<keyword evidence="6" id="KW-1185">Reference proteome</keyword>
<proteinExistence type="inferred from homology"/>
<dbReference type="PANTHER" id="PTHR43649">
    <property type="entry name" value="ARABINOSE-BINDING PROTEIN-RELATED"/>
    <property type="match status" value="1"/>
</dbReference>
<dbReference type="InterPro" id="IPR006059">
    <property type="entry name" value="SBP"/>
</dbReference>
<comment type="caution">
    <text evidence="5">The sequence shown here is derived from an EMBL/GenBank/DDBJ whole genome shotgun (WGS) entry which is preliminary data.</text>
</comment>
<dbReference type="Pfam" id="PF01547">
    <property type="entry name" value="SBP_bac_1"/>
    <property type="match status" value="1"/>
</dbReference>
<dbReference type="RefSeq" id="WP_138749780.1">
    <property type="nucleotide sequence ID" value="NZ_VCLB01000010.1"/>
</dbReference>
<evidence type="ECO:0000256" key="3">
    <source>
        <dbReference type="ARBA" id="ARBA00022764"/>
    </source>
</evidence>